<dbReference type="GO" id="GO:0046983">
    <property type="term" value="F:protein dimerization activity"/>
    <property type="evidence" value="ECO:0007669"/>
    <property type="project" value="InterPro"/>
</dbReference>
<keyword evidence="3" id="KW-0597">Phosphoprotein</keyword>
<comment type="catalytic activity">
    <reaction evidence="1">
        <text>ATP + protein L-histidine = ADP + protein N-phospho-L-histidine.</text>
        <dbReference type="EC" id="2.7.13.3"/>
    </reaction>
</comment>
<dbReference type="GO" id="GO:0005524">
    <property type="term" value="F:ATP binding"/>
    <property type="evidence" value="ECO:0007669"/>
    <property type="project" value="UniProtKB-KW"/>
</dbReference>
<proteinExistence type="predicted"/>
<sequence>MGACPGRTSGAASYLRTTSELTRRPMRGRGRDRYGRPMSIDSAPARPSSPPWHRRLVTGHLADSVGPDAIDVAIALTCFVLFTGPLLVGMTSGIGSTWEIAGFGLAATAPLIVRRRWPMAVLAVLSAVLCAAALADVRFTPWVSNTGPAVGIAVLTLADRRPRRESAVATVIAVLAVSVAGAIAFNLYSDQDQDFVQPLIALPAWLIGDMLRTRRAYRHSLADQERQRIAEAERRIRAEERLRVSRDVHDLISHTLSMVAVRSGVARLLVEENPGEARRALSAIETASRSALTQLRAVLSQMREPGQRDEPLEPGLAEVAGLVDGLRHDGLMVEYRVLGTPADYPALLQTTVYRIVQEALTNVIKHARTDRAQVEIRHAPAELTALIINDGPITAAAGIDAGGSGLGLEGMRERVSLFGGRFEAGPRAAGGFAVTASFPLHRDRHV</sequence>
<dbReference type="PANTHER" id="PTHR24421:SF10">
    <property type="entry name" value="NITRATE_NITRITE SENSOR PROTEIN NARQ"/>
    <property type="match status" value="1"/>
</dbReference>
<evidence type="ECO:0000313" key="15">
    <source>
        <dbReference type="Proteomes" id="UP000503540"/>
    </source>
</evidence>
<keyword evidence="7" id="KW-0067">ATP-binding</keyword>
<dbReference type="SUPFAM" id="SSF55874">
    <property type="entry name" value="ATPase domain of HSP90 chaperone/DNA topoisomerase II/histidine kinase"/>
    <property type="match status" value="1"/>
</dbReference>
<keyword evidence="8" id="KW-0902">Two-component regulatory system</keyword>
<keyword evidence="15" id="KW-1185">Reference proteome</keyword>
<dbReference type="InterPro" id="IPR036890">
    <property type="entry name" value="HATPase_C_sf"/>
</dbReference>
<evidence type="ECO:0000256" key="3">
    <source>
        <dbReference type="ARBA" id="ARBA00022553"/>
    </source>
</evidence>
<evidence type="ECO:0000256" key="4">
    <source>
        <dbReference type="ARBA" id="ARBA00022679"/>
    </source>
</evidence>
<name>A0A6G9YL49_9NOCA</name>
<feature type="transmembrane region" description="Helical" evidence="10">
    <location>
        <begin position="167"/>
        <end position="189"/>
    </location>
</feature>
<dbReference type="CDD" id="cd16917">
    <property type="entry name" value="HATPase_UhpB-NarQ-NarX-like"/>
    <property type="match status" value="1"/>
</dbReference>
<reference evidence="14 15" key="1">
    <citation type="journal article" date="2019" name="ACS Chem. Biol.">
        <title>Identification and Mobilization of a Cryptic Antibiotic Biosynthesis Gene Locus from a Human-Pathogenic Nocardia Isolate.</title>
        <authorList>
            <person name="Herisse M."/>
            <person name="Ishida K."/>
            <person name="Porter J.L."/>
            <person name="Howden B."/>
            <person name="Hertweck C."/>
            <person name="Stinear T.P."/>
            <person name="Pidot S.J."/>
        </authorList>
    </citation>
    <scope>NUCLEOTIDE SEQUENCE [LARGE SCALE GENOMIC DNA]</scope>
    <source>
        <strain evidence="14 15">AUSMDU00012717</strain>
    </source>
</reference>
<protein>
    <recommendedName>
        <fullName evidence="2">histidine kinase</fullName>
        <ecNumber evidence="2">2.7.13.3</ecNumber>
    </recommendedName>
</protein>
<evidence type="ECO:0000256" key="1">
    <source>
        <dbReference type="ARBA" id="ARBA00000085"/>
    </source>
</evidence>
<dbReference type="InterPro" id="IPR050482">
    <property type="entry name" value="Sensor_HK_TwoCompSys"/>
</dbReference>
<evidence type="ECO:0000259" key="12">
    <source>
        <dbReference type="Pfam" id="PF07730"/>
    </source>
</evidence>
<keyword evidence="10" id="KW-0472">Membrane</keyword>
<dbReference type="InterPro" id="IPR055558">
    <property type="entry name" value="DUF7134"/>
</dbReference>
<dbReference type="EC" id="2.7.13.3" evidence="2"/>
<dbReference type="InterPro" id="IPR003594">
    <property type="entry name" value="HATPase_dom"/>
</dbReference>
<dbReference type="Gene3D" id="3.30.565.10">
    <property type="entry name" value="Histidine kinase-like ATPase, C-terminal domain"/>
    <property type="match status" value="1"/>
</dbReference>
<dbReference type="AlphaFoldDB" id="A0A6G9YL49"/>
<evidence type="ECO:0000259" key="13">
    <source>
        <dbReference type="Pfam" id="PF23539"/>
    </source>
</evidence>
<feature type="domain" description="Histidine kinase/HSP90-like ATPase" evidence="11">
    <location>
        <begin position="350"/>
        <end position="441"/>
    </location>
</feature>
<dbReference type="Pfam" id="PF23539">
    <property type="entry name" value="DUF7134"/>
    <property type="match status" value="1"/>
</dbReference>
<dbReference type="GO" id="GO:0016020">
    <property type="term" value="C:membrane"/>
    <property type="evidence" value="ECO:0007669"/>
    <property type="project" value="InterPro"/>
</dbReference>
<evidence type="ECO:0000256" key="5">
    <source>
        <dbReference type="ARBA" id="ARBA00022741"/>
    </source>
</evidence>
<organism evidence="14 15">
    <name type="scientific">Nocardia arthritidis</name>
    <dbReference type="NCBI Taxonomy" id="228602"/>
    <lineage>
        <taxon>Bacteria</taxon>
        <taxon>Bacillati</taxon>
        <taxon>Actinomycetota</taxon>
        <taxon>Actinomycetes</taxon>
        <taxon>Mycobacteriales</taxon>
        <taxon>Nocardiaceae</taxon>
        <taxon>Nocardia</taxon>
    </lineage>
</organism>
<dbReference type="PANTHER" id="PTHR24421">
    <property type="entry name" value="NITRATE/NITRITE SENSOR PROTEIN NARX-RELATED"/>
    <property type="match status" value="1"/>
</dbReference>
<feature type="domain" description="DUF7134" evidence="13">
    <location>
        <begin position="69"/>
        <end position="215"/>
    </location>
</feature>
<evidence type="ECO:0000256" key="7">
    <source>
        <dbReference type="ARBA" id="ARBA00022840"/>
    </source>
</evidence>
<keyword evidence="10" id="KW-0812">Transmembrane</keyword>
<keyword evidence="10" id="KW-1133">Transmembrane helix</keyword>
<evidence type="ECO:0000256" key="6">
    <source>
        <dbReference type="ARBA" id="ARBA00022777"/>
    </source>
</evidence>
<accession>A0A6G9YL49</accession>
<dbReference type="GO" id="GO:0000155">
    <property type="term" value="F:phosphorelay sensor kinase activity"/>
    <property type="evidence" value="ECO:0007669"/>
    <property type="project" value="InterPro"/>
</dbReference>
<dbReference type="KEGG" id="nah:F5544_29555"/>
<dbReference type="Gene3D" id="1.20.5.1930">
    <property type="match status" value="1"/>
</dbReference>
<dbReference type="InterPro" id="IPR011712">
    <property type="entry name" value="Sig_transdc_His_kin_sub3_dim/P"/>
</dbReference>
<keyword evidence="5" id="KW-0547">Nucleotide-binding</keyword>
<evidence type="ECO:0000256" key="2">
    <source>
        <dbReference type="ARBA" id="ARBA00012438"/>
    </source>
</evidence>
<feature type="transmembrane region" description="Helical" evidence="10">
    <location>
        <begin position="117"/>
        <end position="135"/>
    </location>
</feature>
<feature type="domain" description="Signal transduction histidine kinase subgroup 3 dimerisation and phosphoacceptor" evidence="12">
    <location>
        <begin position="240"/>
        <end position="305"/>
    </location>
</feature>
<dbReference type="Proteomes" id="UP000503540">
    <property type="component" value="Chromosome"/>
</dbReference>
<keyword evidence="6 14" id="KW-0418">Kinase</keyword>
<evidence type="ECO:0000256" key="10">
    <source>
        <dbReference type="SAM" id="Phobius"/>
    </source>
</evidence>
<feature type="region of interest" description="Disordered" evidence="9">
    <location>
        <begin position="1"/>
        <end position="50"/>
    </location>
</feature>
<keyword evidence="4" id="KW-0808">Transferase</keyword>
<evidence type="ECO:0000256" key="9">
    <source>
        <dbReference type="SAM" id="MobiDB-lite"/>
    </source>
</evidence>
<dbReference type="Pfam" id="PF07730">
    <property type="entry name" value="HisKA_3"/>
    <property type="match status" value="1"/>
</dbReference>
<evidence type="ECO:0000313" key="14">
    <source>
        <dbReference type="EMBL" id="QIS13756.1"/>
    </source>
</evidence>
<feature type="transmembrane region" description="Helical" evidence="10">
    <location>
        <begin position="72"/>
        <end position="96"/>
    </location>
</feature>
<evidence type="ECO:0000259" key="11">
    <source>
        <dbReference type="Pfam" id="PF02518"/>
    </source>
</evidence>
<evidence type="ECO:0000256" key="8">
    <source>
        <dbReference type="ARBA" id="ARBA00023012"/>
    </source>
</evidence>
<dbReference type="EMBL" id="CP046172">
    <property type="protein sequence ID" value="QIS13756.1"/>
    <property type="molecule type" value="Genomic_DNA"/>
</dbReference>
<gene>
    <name evidence="14" type="ORF">F5544_29555</name>
</gene>
<dbReference type="Pfam" id="PF02518">
    <property type="entry name" value="HATPase_c"/>
    <property type="match status" value="1"/>
</dbReference>